<keyword evidence="3" id="KW-1185">Reference proteome</keyword>
<dbReference type="EMBL" id="JASCZI010062698">
    <property type="protein sequence ID" value="MED6140749.1"/>
    <property type="molecule type" value="Genomic_DNA"/>
</dbReference>
<evidence type="ECO:0000313" key="3">
    <source>
        <dbReference type="Proteomes" id="UP001341840"/>
    </source>
</evidence>
<protein>
    <recommendedName>
        <fullName evidence="4">Ubiquitin-like protease family profile domain-containing protein</fullName>
    </recommendedName>
</protein>
<proteinExistence type="predicted"/>
<evidence type="ECO:0000313" key="2">
    <source>
        <dbReference type="EMBL" id="MED6140749.1"/>
    </source>
</evidence>
<organism evidence="2 3">
    <name type="scientific">Stylosanthes scabra</name>
    <dbReference type="NCBI Taxonomy" id="79078"/>
    <lineage>
        <taxon>Eukaryota</taxon>
        <taxon>Viridiplantae</taxon>
        <taxon>Streptophyta</taxon>
        <taxon>Embryophyta</taxon>
        <taxon>Tracheophyta</taxon>
        <taxon>Spermatophyta</taxon>
        <taxon>Magnoliopsida</taxon>
        <taxon>eudicotyledons</taxon>
        <taxon>Gunneridae</taxon>
        <taxon>Pentapetalae</taxon>
        <taxon>rosids</taxon>
        <taxon>fabids</taxon>
        <taxon>Fabales</taxon>
        <taxon>Fabaceae</taxon>
        <taxon>Papilionoideae</taxon>
        <taxon>50 kb inversion clade</taxon>
        <taxon>dalbergioids sensu lato</taxon>
        <taxon>Dalbergieae</taxon>
        <taxon>Pterocarpus clade</taxon>
        <taxon>Stylosanthes</taxon>
    </lineage>
</organism>
<evidence type="ECO:0008006" key="4">
    <source>
        <dbReference type="Google" id="ProtNLM"/>
    </source>
</evidence>
<comment type="caution">
    <text evidence="2">The sequence shown here is derived from an EMBL/GenBank/DDBJ whole genome shotgun (WGS) entry which is preliminary data.</text>
</comment>
<accession>A0ABU6SX78</accession>
<feature type="region of interest" description="Disordered" evidence="1">
    <location>
        <begin position="79"/>
        <end position="122"/>
    </location>
</feature>
<gene>
    <name evidence="2" type="ORF">PIB30_096410</name>
</gene>
<dbReference type="InterPro" id="IPR038765">
    <property type="entry name" value="Papain-like_cys_pep_sf"/>
</dbReference>
<feature type="compositionally biased region" description="Pro residues" evidence="1">
    <location>
        <begin position="100"/>
        <end position="118"/>
    </location>
</feature>
<evidence type="ECO:0000256" key="1">
    <source>
        <dbReference type="SAM" id="MobiDB-lite"/>
    </source>
</evidence>
<name>A0ABU6SX78_9FABA</name>
<reference evidence="2 3" key="1">
    <citation type="journal article" date="2023" name="Plants (Basel)">
        <title>Bridging the Gap: Combining Genomics and Transcriptomics Approaches to Understand Stylosanthes scabra, an Orphan Legume from the Brazilian Caatinga.</title>
        <authorList>
            <person name="Ferreira-Neto J.R.C."/>
            <person name="da Silva M.D."/>
            <person name="Binneck E."/>
            <person name="de Melo N.F."/>
            <person name="da Silva R.H."/>
            <person name="de Melo A.L.T.M."/>
            <person name="Pandolfi V."/>
            <person name="Bustamante F.O."/>
            <person name="Brasileiro-Vidal A.C."/>
            <person name="Benko-Iseppon A.M."/>
        </authorList>
    </citation>
    <scope>NUCLEOTIDE SEQUENCE [LARGE SCALE GENOMIC DNA]</scope>
    <source>
        <tissue evidence="2">Leaves</tissue>
    </source>
</reference>
<dbReference type="Proteomes" id="UP001341840">
    <property type="component" value="Unassembled WGS sequence"/>
</dbReference>
<sequence length="372" mass="41396">MGCYFVLMIIYFRERYDGKSLNDPNFPAPWIQRWTGELMKDKIKAEDEDITVRIDTESQNEGSATKQSAAKLVHDATVAETGPEPGPQPQPRPEPEPETKPQPQPNPEPVSGPQPQPKPEAAILFGPEPQEVIDGFVAACQEVEETEVAIKACEEAELRYQQINQDEVAKDNEAEAEIRKIIEDVVTGIDKLPGRDQPAPALMMVASVAAQAKEYDPSEAFDLGVGTTGQSETPEMYDLDDFPEEPETPITSAVPATIAVQAGPSSSAGHPHNMDLKKRCVMWALSDRKDIKYDSIFMIHRDIHFEVITAYSLVLNNEPIQKFQSDVYILPPSALIFAPVIYSGHWWMSVLDKEKKTFFVVDSKRKDAPSSD</sequence>
<dbReference type="SUPFAM" id="SSF54001">
    <property type="entry name" value="Cysteine proteinases"/>
    <property type="match status" value="1"/>
</dbReference>